<keyword evidence="3 6" id="KW-0812">Transmembrane</keyword>
<dbReference type="GO" id="GO:0043683">
    <property type="term" value="P:type IV pilus assembly"/>
    <property type="evidence" value="ECO:0007669"/>
    <property type="project" value="InterPro"/>
</dbReference>
<dbReference type="Pfam" id="PF07963">
    <property type="entry name" value="N_methyl"/>
    <property type="match status" value="1"/>
</dbReference>
<dbReference type="GO" id="GO:0016020">
    <property type="term" value="C:membrane"/>
    <property type="evidence" value="ECO:0007669"/>
    <property type="project" value="UniProtKB-SubCell"/>
</dbReference>
<reference evidence="8" key="1">
    <citation type="submission" date="2017-08" db="EMBL/GenBank/DDBJ databases">
        <title>A dynamic microbial community with high functional redundancy inhabits the cold, oxic subseafloor aquifer.</title>
        <authorList>
            <person name="Tully B.J."/>
            <person name="Wheat C.G."/>
            <person name="Glazer B.T."/>
            <person name="Huber J.A."/>
        </authorList>
    </citation>
    <scope>NUCLEOTIDE SEQUENCE [LARGE SCALE GENOMIC DNA]</scope>
</reference>
<keyword evidence="5 6" id="KW-0472">Membrane</keyword>
<evidence type="ECO:0000256" key="5">
    <source>
        <dbReference type="ARBA" id="ARBA00023136"/>
    </source>
</evidence>
<evidence type="ECO:0000256" key="2">
    <source>
        <dbReference type="ARBA" id="ARBA00022481"/>
    </source>
</evidence>
<comment type="caution">
    <text evidence="7">The sequence shown here is derived from an EMBL/GenBank/DDBJ whole genome shotgun (WGS) entry which is preliminary data.</text>
</comment>
<evidence type="ECO:0008006" key="9">
    <source>
        <dbReference type="Google" id="ProtNLM"/>
    </source>
</evidence>
<dbReference type="Gene3D" id="3.30.700.10">
    <property type="entry name" value="Glycoprotein, Type 4 Pilin"/>
    <property type="match status" value="1"/>
</dbReference>
<name>A0A2A5CHE8_9GAMM</name>
<dbReference type="AlphaFoldDB" id="A0A2A5CHE8"/>
<organism evidence="7 8">
    <name type="scientific">SAR86 cluster bacterium</name>
    <dbReference type="NCBI Taxonomy" id="2030880"/>
    <lineage>
        <taxon>Bacteria</taxon>
        <taxon>Pseudomonadati</taxon>
        <taxon>Pseudomonadota</taxon>
        <taxon>Gammaproteobacteria</taxon>
        <taxon>SAR86 cluster</taxon>
    </lineage>
</organism>
<comment type="subcellular location">
    <subcellularLocation>
        <location evidence="1">Membrane</location>
        <topology evidence="1">Single-pass membrane protein</topology>
    </subcellularLocation>
</comment>
<keyword evidence="4 6" id="KW-1133">Transmembrane helix</keyword>
<dbReference type="PANTHER" id="PTHR30093">
    <property type="entry name" value="GENERAL SECRETION PATHWAY PROTEIN G"/>
    <property type="match status" value="1"/>
</dbReference>
<accession>A0A2A5CHE8</accession>
<proteinExistence type="predicted"/>
<protein>
    <recommendedName>
        <fullName evidence="9">Pilus assembly protein PilE</fullName>
    </recommendedName>
</protein>
<evidence type="ECO:0000313" key="7">
    <source>
        <dbReference type="EMBL" id="PCJ42948.1"/>
    </source>
</evidence>
<dbReference type="PANTHER" id="PTHR30093:SF44">
    <property type="entry name" value="TYPE II SECRETION SYSTEM CORE PROTEIN G"/>
    <property type="match status" value="1"/>
</dbReference>
<keyword evidence="2" id="KW-0488">Methylation</keyword>
<dbReference type="NCBIfam" id="TIGR02532">
    <property type="entry name" value="IV_pilin_GFxxxE"/>
    <property type="match status" value="1"/>
</dbReference>
<dbReference type="Pfam" id="PF16732">
    <property type="entry name" value="ComP_DUS"/>
    <property type="match status" value="1"/>
</dbReference>
<dbReference type="EMBL" id="NVWI01000002">
    <property type="protein sequence ID" value="PCJ42948.1"/>
    <property type="molecule type" value="Genomic_DNA"/>
</dbReference>
<dbReference type="Proteomes" id="UP000228987">
    <property type="component" value="Unassembled WGS sequence"/>
</dbReference>
<feature type="transmembrane region" description="Helical" evidence="6">
    <location>
        <begin position="7"/>
        <end position="28"/>
    </location>
</feature>
<evidence type="ECO:0000256" key="4">
    <source>
        <dbReference type="ARBA" id="ARBA00022989"/>
    </source>
</evidence>
<dbReference type="PROSITE" id="PS00409">
    <property type="entry name" value="PROKAR_NTER_METHYL"/>
    <property type="match status" value="1"/>
</dbReference>
<evidence type="ECO:0000256" key="6">
    <source>
        <dbReference type="SAM" id="Phobius"/>
    </source>
</evidence>
<dbReference type="InterPro" id="IPR031982">
    <property type="entry name" value="PilE-like"/>
</dbReference>
<evidence type="ECO:0000256" key="1">
    <source>
        <dbReference type="ARBA" id="ARBA00004167"/>
    </source>
</evidence>
<dbReference type="InterPro" id="IPR012902">
    <property type="entry name" value="N_methyl_site"/>
</dbReference>
<evidence type="ECO:0000256" key="3">
    <source>
        <dbReference type="ARBA" id="ARBA00022692"/>
    </source>
</evidence>
<evidence type="ECO:0000313" key="8">
    <source>
        <dbReference type="Proteomes" id="UP000228987"/>
    </source>
</evidence>
<dbReference type="SUPFAM" id="SSF54523">
    <property type="entry name" value="Pili subunits"/>
    <property type="match status" value="1"/>
</dbReference>
<dbReference type="InterPro" id="IPR045584">
    <property type="entry name" value="Pilin-like"/>
</dbReference>
<gene>
    <name evidence="7" type="ORF">COA71_03525</name>
</gene>
<sequence>MNKTAKGFTLIELMVVIAIVGLLAAIAIPSYQDSTRKANRADAQITLSRLSTLQERYFFRTNQYTGDFNDLVSGIADGTTSITSDDGYYTVAITATASSWALTATATGGQASDTECTTLTLTNLGSKTSADSSSVATTECW</sequence>